<keyword evidence="1" id="KW-0812">Transmembrane</keyword>
<evidence type="ECO:0000313" key="3">
    <source>
        <dbReference type="Proteomes" id="UP000075883"/>
    </source>
</evidence>
<dbReference type="EMBL" id="AXCM01016696">
    <property type="status" value="NOT_ANNOTATED_CDS"/>
    <property type="molecule type" value="Genomic_DNA"/>
</dbReference>
<keyword evidence="3" id="KW-1185">Reference proteome</keyword>
<keyword evidence="1" id="KW-1133">Transmembrane helix</keyword>
<evidence type="ECO:0000313" key="2">
    <source>
        <dbReference type="EnsemblMetazoa" id="ACUA004678-PA"/>
    </source>
</evidence>
<dbReference type="Proteomes" id="UP000075883">
    <property type="component" value="Unassembled WGS sequence"/>
</dbReference>
<protein>
    <submittedName>
        <fullName evidence="2">Uncharacterized protein</fullName>
    </submittedName>
</protein>
<keyword evidence="1" id="KW-0472">Membrane</keyword>
<name>A0A182LY05_9DIPT</name>
<accession>A0A182LY05</accession>
<proteinExistence type="predicted"/>
<dbReference type="EnsemblMetazoa" id="ACUA004678-RA">
    <property type="protein sequence ID" value="ACUA004678-PA"/>
    <property type="gene ID" value="ACUA004678"/>
</dbReference>
<sequence>KAHSKPTDIRGRCNRSANEDLRYYVIEVDSLASMAQLQNGAHYVYRNIRTIFFYPKWMFKKYHSRPTSTIVAAFQSGYEVVYDLDNTLEIFHWNNYSRQMITIDPQNIVVPDETHDLYGAELLLYLNDHLRKAMPFETYFLEQVAERINATAVVTEAVFESGIYDYYYNNVTQINLHYVYDTFVDRVVKVSDLTLLWYAYACGILLSLVCFLIESVFSSQLEKI</sequence>
<reference evidence="2" key="2">
    <citation type="submission" date="2020-05" db="UniProtKB">
        <authorList>
            <consortium name="EnsemblMetazoa"/>
        </authorList>
    </citation>
    <scope>IDENTIFICATION</scope>
    <source>
        <strain evidence="2">A-37</strain>
    </source>
</reference>
<evidence type="ECO:0000256" key="1">
    <source>
        <dbReference type="SAM" id="Phobius"/>
    </source>
</evidence>
<dbReference type="VEuPathDB" id="VectorBase:ACUA004678"/>
<organism evidence="2 3">
    <name type="scientific">Anopheles culicifacies</name>
    <dbReference type="NCBI Taxonomy" id="139723"/>
    <lineage>
        <taxon>Eukaryota</taxon>
        <taxon>Metazoa</taxon>
        <taxon>Ecdysozoa</taxon>
        <taxon>Arthropoda</taxon>
        <taxon>Hexapoda</taxon>
        <taxon>Insecta</taxon>
        <taxon>Pterygota</taxon>
        <taxon>Neoptera</taxon>
        <taxon>Endopterygota</taxon>
        <taxon>Diptera</taxon>
        <taxon>Nematocera</taxon>
        <taxon>Culicoidea</taxon>
        <taxon>Culicidae</taxon>
        <taxon>Anophelinae</taxon>
        <taxon>Anopheles</taxon>
        <taxon>culicifacies species complex</taxon>
    </lineage>
</organism>
<feature type="transmembrane region" description="Helical" evidence="1">
    <location>
        <begin position="195"/>
        <end position="217"/>
    </location>
</feature>
<reference evidence="3" key="1">
    <citation type="submission" date="2013-09" db="EMBL/GenBank/DDBJ databases">
        <title>The Genome Sequence of Anopheles culicifacies species A.</title>
        <authorList>
            <consortium name="The Broad Institute Genomics Platform"/>
            <person name="Neafsey D.E."/>
            <person name="Besansky N."/>
            <person name="Howell P."/>
            <person name="Walton C."/>
            <person name="Young S.K."/>
            <person name="Zeng Q."/>
            <person name="Gargeya S."/>
            <person name="Fitzgerald M."/>
            <person name="Haas B."/>
            <person name="Abouelleil A."/>
            <person name="Allen A.W."/>
            <person name="Alvarado L."/>
            <person name="Arachchi H.M."/>
            <person name="Berlin A.M."/>
            <person name="Chapman S.B."/>
            <person name="Gainer-Dewar J."/>
            <person name="Goldberg J."/>
            <person name="Griggs A."/>
            <person name="Gujja S."/>
            <person name="Hansen M."/>
            <person name="Howarth C."/>
            <person name="Imamovic A."/>
            <person name="Ireland A."/>
            <person name="Larimer J."/>
            <person name="McCowan C."/>
            <person name="Murphy C."/>
            <person name="Pearson M."/>
            <person name="Poon T.W."/>
            <person name="Priest M."/>
            <person name="Roberts A."/>
            <person name="Saif S."/>
            <person name="Shea T."/>
            <person name="Sisk P."/>
            <person name="Sykes S."/>
            <person name="Wortman J."/>
            <person name="Nusbaum C."/>
            <person name="Birren B."/>
        </authorList>
    </citation>
    <scope>NUCLEOTIDE SEQUENCE [LARGE SCALE GENOMIC DNA]</scope>
    <source>
        <strain evidence="3">A-37</strain>
    </source>
</reference>
<dbReference type="AlphaFoldDB" id="A0A182LY05"/>